<sequence length="395" mass="43319">MRFQALDSWRGLCAILVAVLHFHGAWHFHDAPVVRGGYLFVDFFFVLSGFVLAHAYDDRIRDMFELGGFVIQRFGRVWPLHVTVLGLFLAVELVALALEPWLGSAYPREPFTGSRSPFAVLTNLLLIHSLGLHQDVTWNFPSWSISAEFFTSLAFGVMMLLTVRYRNLVSALLVLASAAIVLAFANSASIDVTVDYGFFRCMVGFFLGYLAYQVFRAARAKLKGVLPAAGLIEAACVVLVVGFTAAVEVGPLSYLAPFVFTLTVLVFAFEDGWVSTLLKNRLMLRLGALSYSIYMVHAFLLLIIENSTAVAGKLLRVQLSHDHMSIAGKVKLIDLGGPWVMDGVIVAYLVAVVALAALTYRFVEMPGYAYSKRIARRLGGGATRTVTDAAQGTTS</sequence>
<dbReference type="GO" id="GO:0000271">
    <property type="term" value="P:polysaccharide biosynthetic process"/>
    <property type="evidence" value="ECO:0007669"/>
    <property type="project" value="TreeGrafter"/>
</dbReference>
<dbReference type="EMBL" id="AVFL01000011">
    <property type="protein sequence ID" value="EWY39662.1"/>
    <property type="molecule type" value="Genomic_DNA"/>
</dbReference>
<dbReference type="PATRIC" id="fig|1385369.3.peg.3438"/>
<feature type="transmembrane region" description="Helical" evidence="1">
    <location>
        <begin position="282"/>
        <end position="304"/>
    </location>
</feature>
<dbReference type="STRING" id="1385369.N825_06155"/>
<accession>W9H4P6</accession>
<feature type="transmembrane region" description="Helical" evidence="1">
    <location>
        <begin position="196"/>
        <end position="212"/>
    </location>
</feature>
<keyword evidence="1" id="KW-0812">Transmembrane</keyword>
<keyword evidence="1" id="KW-1133">Transmembrane helix</keyword>
<feature type="transmembrane region" description="Helical" evidence="1">
    <location>
        <begin position="345"/>
        <end position="363"/>
    </location>
</feature>
<dbReference type="RefSeq" id="WP_051512473.1">
    <property type="nucleotide sequence ID" value="NZ_AVFL01000011.1"/>
</dbReference>
<evidence type="ECO:0000313" key="3">
    <source>
        <dbReference type="EMBL" id="EWY39662.1"/>
    </source>
</evidence>
<organism evidence="3 4">
    <name type="scientific">Skermanella stibiiresistens SB22</name>
    <dbReference type="NCBI Taxonomy" id="1385369"/>
    <lineage>
        <taxon>Bacteria</taxon>
        <taxon>Pseudomonadati</taxon>
        <taxon>Pseudomonadota</taxon>
        <taxon>Alphaproteobacteria</taxon>
        <taxon>Rhodospirillales</taxon>
        <taxon>Azospirillaceae</taxon>
        <taxon>Skermanella</taxon>
    </lineage>
</organism>
<feature type="transmembrane region" description="Helical" evidence="1">
    <location>
        <begin position="77"/>
        <end position="98"/>
    </location>
</feature>
<evidence type="ECO:0000313" key="4">
    <source>
        <dbReference type="Proteomes" id="UP000019486"/>
    </source>
</evidence>
<evidence type="ECO:0000256" key="1">
    <source>
        <dbReference type="SAM" id="Phobius"/>
    </source>
</evidence>
<keyword evidence="3" id="KW-0808">Transferase</keyword>
<gene>
    <name evidence="3" type="ORF">N825_06155</name>
</gene>
<feature type="transmembrane region" description="Helical" evidence="1">
    <location>
        <begin position="252"/>
        <end position="270"/>
    </location>
</feature>
<dbReference type="Pfam" id="PF01757">
    <property type="entry name" value="Acyl_transf_3"/>
    <property type="match status" value="1"/>
</dbReference>
<comment type="caution">
    <text evidence="3">The sequence shown here is derived from an EMBL/GenBank/DDBJ whole genome shotgun (WGS) entry which is preliminary data.</text>
</comment>
<keyword evidence="4" id="KW-1185">Reference proteome</keyword>
<dbReference type="GO" id="GO:0016747">
    <property type="term" value="F:acyltransferase activity, transferring groups other than amino-acyl groups"/>
    <property type="evidence" value="ECO:0007669"/>
    <property type="project" value="InterPro"/>
</dbReference>
<dbReference type="InterPro" id="IPR002656">
    <property type="entry name" value="Acyl_transf_3_dom"/>
</dbReference>
<proteinExistence type="predicted"/>
<dbReference type="PANTHER" id="PTHR23028:SF131">
    <property type="entry name" value="BLR2367 PROTEIN"/>
    <property type="match status" value="1"/>
</dbReference>
<dbReference type="GO" id="GO:0016020">
    <property type="term" value="C:membrane"/>
    <property type="evidence" value="ECO:0007669"/>
    <property type="project" value="TreeGrafter"/>
</dbReference>
<feature type="domain" description="Acyltransferase 3" evidence="2">
    <location>
        <begin position="4"/>
        <end position="325"/>
    </location>
</feature>
<evidence type="ECO:0000259" key="2">
    <source>
        <dbReference type="Pfam" id="PF01757"/>
    </source>
</evidence>
<feature type="transmembrane region" description="Helical" evidence="1">
    <location>
        <begin position="35"/>
        <end position="56"/>
    </location>
</feature>
<dbReference type="PANTHER" id="PTHR23028">
    <property type="entry name" value="ACETYLTRANSFERASE"/>
    <property type="match status" value="1"/>
</dbReference>
<feature type="transmembrane region" description="Helical" evidence="1">
    <location>
        <begin position="12"/>
        <end position="29"/>
    </location>
</feature>
<keyword evidence="1" id="KW-0472">Membrane</keyword>
<keyword evidence="3" id="KW-0012">Acyltransferase</keyword>
<protein>
    <submittedName>
        <fullName evidence="3">Acyltransferase</fullName>
    </submittedName>
</protein>
<feature type="transmembrane region" description="Helical" evidence="1">
    <location>
        <begin position="168"/>
        <end position="190"/>
    </location>
</feature>
<reference evidence="3 4" key="1">
    <citation type="submission" date="2013-08" db="EMBL/GenBank/DDBJ databases">
        <title>The genome sequence of Skermanella stibiiresistens.</title>
        <authorList>
            <person name="Zhu W."/>
            <person name="Wang G."/>
        </authorList>
    </citation>
    <scope>NUCLEOTIDE SEQUENCE [LARGE SCALE GENOMIC DNA]</scope>
    <source>
        <strain evidence="3 4">SB22</strain>
    </source>
</reference>
<dbReference type="Proteomes" id="UP000019486">
    <property type="component" value="Unassembled WGS sequence"/>
</dbReference>
<name>W9H4P6_9PROT</name>
<feature type="transmembrane region" description="Helical" evidence="1">
    <location>
        <begin position="224"/>
        <end position="246"/>
    </location>
</feature>
<feature type="transmembrane region" description="Helical" evidence="1">
    <location>
        <begin position="140"/>
        <end position="161"/>
    </location>
</feature>
<dbReference type="InterPro" id="IPR050879">
    <property type="entry name" value="Acyltransferase_3"/>
</dbReference>
<dbReference type="AlphaFoldDB" id="W9H4P6"/>